<feature type="transmembrane region" description="Helical" evidence="7">
    <location>
        <begin position="123"/>
        <end position="143"/>
    </location>
</feature>
<feature type="domain" description="EamA" evidence="8">
    <location>
        <begin position="151"/>
        <end position="285"/>
    </location>
</feature>
<feature type="transmembrane region" description="Helical" evidence="7">
    <location>
        <begin position="68"/>
        <end position="86"/>
    </location>
</feature>
<evidence type="ECO:0000256" key="6">
    <source>
        <dbReference type="ARBA" id="ARBA00023136"/>
    </source>
</evidence>
<evidence type="ECO:0000313" key="10">
    <source>
        <dbReference type="Proteomes" id="UP000018296"/>
    </source>
</evidence>
<feature type="transmembrane region" description="Helical" evidence="7">
    <location>
        <begin position="213"/>
        <end position="231"/>
    </location>
</feature>
<evidence type="ECO:0000256" key="2">
    <source>
        <dbReference type="ARBA" id="ARBA00007362"/>
    </source>
</evidence>
<evidence type="ECO:0000256" key="7">
    <source>
        <dbReference type="SAM" id="Phobius"/>
    </source>
</evidence>
<keyword evidence="4 7" id="KW-0812">Transmembrane</keyword>
<feature type="transmembrane region" description="Helical" evidence="7">
    <location>
        <begin position="268"/>
        <end position="287"/>
    </location>
</feature>
<dbReference type="InterPro" id="IPR000620">
    <property type="entry name" value="EamA_dom"/>
</dbReference>
<dbReference type="InterPro" id="IPR037185">
    <property type="entry name" value="EmrE-like"/>
</dbReference>
<protein>
    <submittedName>
        <fullName evidence="9">Multidrug transporter</fullName>
    </submittedName>
</protein>
<feature type="transmembrane region" description="Helical" evidence="7">
    <location>
        <begin position="181"/>
        <end position="201"/>
    </location>
</feature>
<reference evidence="9 10" key="1">
    <citation type="journal article" date="2013" name="Genome Announc.">
        <title>Genome Sequence of Sporolactobacillus laevolacticus DSM442, an Efficient Polymer-Grade D-Lactate Producer from Agricultural Waste Cottonseed as a Nitrogen Source.</title>
        <authorList>
            <person name="Wang H."/>
            <person name="Wang L."/>
            <person name="Ju J."/>
            <person name="Yu B."/>
            <person name="Ma Y."/>
        </authorList>
    </citation>
    <scope>NUCLEOTIDE SEQUENCE [LARGE SCALE GENOMIC DNA]</scope>
    <source>
        <strain evidence="9 10">DSM 442</strain>
    </source>
</reference>
<evidence type="ECO:0000256" key="3">
    <source>
        <dbReference type="ARBA" id="ARBA00022475"/>
    </source>
</evidence>
<organism evidence="9 10">
    <name type="scientific">Sporolactobacillus laevolacticus DSM 442</name>
    <dbReference type="NCBI Taxonomy" id="1395513"/>
    <lineage>
        <taxon>Bacteria</taxon>
        <taxon>Bacillati</taxon>
        <taxon>Bacillota</taxon>
        <taxon>Bacilli</taxon>
        <taxon>Bacillales</taxon>
        <taxon>Sporolactobacillaceae</taxon>
        <taxon>Sporolactobacillus</taxon>
    </lineage>
</organism>
<evidence type="ECO:0000256" key="5">
    <source>
        <dbReference type="ARBA" id="ARBA00022989"/>
    </source>
</evidence>
<keyword evidence="3" id="KW-1003">Cell membrane</keyword>
<feature type="transmembrane region" description="Helical" evidence="7">
    <location>
        <begin position="39"/>
        <end position="59"/>
    </location>
</feature>
<keyword evidence="6 7" id="KW-0472">Membrane</keyword>
<dbReference type="STRING" id="1395513.P343_12200"/>
<comment type="caution">
    <text evidence="9">The sequence shown here is derived from an EMBL/GenBank/DDBJ whole genome shotgun (WGS) entry which is preliminary data.</text>
</comment>
<dbReference type="InterPro" id="IPR050638">
    <property type="entry name" value="AA-Vitamin_Transporters"/>
</dbReference>
<evidence type="ECO:0000256" key="4">
    <source>
        <dbReference type="ARBA" id="ARBA00022692"/>
    </source>
</evidence>
<dbReference type="PANTHER" id="PTHR32322:SF18">
    <property type="entry name" value="S-ADENOSYLMETHIONINE_S-ADENOSYLHOMOCYSTEINE TRANSPORTER"/>
    <property type="match status" value="1"/>
</dbReference>
<dbReference type="AlphaFoldDB" id="V6IVW2"/>
<keyword evidence="5 7" id="KW-1133">Transmembrane helix</keyword>
<feature type="transmembrane region" description="Helical" evidence="7">
    <location>
        <begin position="98"/>
        <end position="116"/>
    </location>
</feature>
<name>V6IVW2_9BACL</name>
<sequence length="297" mass="32821">MRKSVFMSPYLLLTVGVLSVSFSAIFVKWSTAPASIIAMYRMLLTVLMLLPIGAWRYVIHGKLNKSDWIRLMLSGVFLAMHFLFWMESLKLTSVASSTVILTLQPAFTMVGMLLFYRSKTSGARITSLVIAILGSLIIAWGDIGLSGKALLGDFLSMLGAAAYAIHLLFGQQLMKKMSGESYSFIVFFIAGLCLLVFNVFTNVEMYRYSLNNWLVFILLALVSTVLGHMLFNISLKYVDATMISMSVVAEPVIASVLALILLHEAIVPVQFVGGIITLFGVALYFMNPKKGIIRGLR</sequence>
<feature type="transmembrane region" description="Helical" evidence="7">
    <location>
        <begin position="243"/>
        <end position="262"/>
    </location>
</feature>
<comment type="subcellular location">
    <subcellularLocation>
        <location evidence="1">Cell membrane</location>
        <topology evidence="1">Multi-pass membrane protein</topology>
    </subcellularLocation>
</comment>
<dbReference type="Proteomes" id="UP000018296">
    <property type="component" value="Unassembled WGS sequence"/>
</dbReference>
<dbReference type="OrthoDB" id="9790852at2"/>
<accession>V6IVW2</accession>
<evidence type="ECO:0000256" key="1">
    <source>
        <dbReference type="ARBA" id="ARBA00004651"/>
    </source>
</evidence>
<keyword evidence="10" id="KW-1185">Reference proteome</keyword>
<comment type="similarity">
    <text evidence="2">Belongs to the EamA transporter family.</text>
</comment>
<dbReference type="SUPFAM" id="SSF103481">
    <property type="entry name" value="Multidrug resistance efflux transporter EmrE"/>
    <property type="match status" value="2"/>
</dbReference>
<evidence type="ECO:0000313" key="9">
    <source>
        <dbReference type="EMBL" id="EST11337.1"/>
    </source>
</evidence>
<dbReference type="Pfam" id="PF00892">
    <property type="entry name" value="EamA"/>
    <property type="match status" value="2"/>
</dbReference>
<gene>
    <name evidence="9" type="ORF">P343_12200</name>
</gene>
<feature type="transmembrane region" description="Helical" evidence="7">
    <location>
        <begin position="149"/>
        <end position="169"/>
    </location>
</feature>
<dbReference type="PANTHER" id="PTHR32322">
    <property type="entry name" value="INNER MEMBRANE TRANSPORTER"/>
    <property type="match status" value="1"/>
</dbReference>
<dbReference type="RefSeq" id="WP_023510683.1">
    <property type="nucleotide sequence ID" value="NZ_AWTC01000012.1"/>
</dbReference>
<dbReference type="eggNOG" id="COG0697">
    <property type="taxonomic scope" value="Bacteria"/>
</dbReference>
<dbReference type="EMBL" id="AWTC01000012">
    <property type="protein sequence ID" value="EST11337.1"/>
    <property type="molecule type" value="Genomic_DNA"/>
</dbReference>
<feature type="domain" description="EamA" evidence="8">
    <location>
        <begin position="9"/>
        <end position="139"/>
    </location>
</feature>
<dbReference type="PATRIC" id="fig|1395513.3.peg.2474"/>
<proteinExistence type="inferred from homology"/>
<evidence type="ECO:0000259" key="8">
    <source>
        <dbReference type="Pfam" id="PF00892"/>
    </source>
</evidence>
<dbReference type="GO" id="GO:0005886">
    <property type="term" value="C:plasma membrane"/>
    <property type="evidence" value="ECO:0007669"/>
    <property type="project" value="UniProtKB-SubCell"/>
</dbReference>